<dbReference type="Gene3D" id="1.10.10.10">
    <property type="entry name" value="Winged helix-like DNA-binding domain superfamily/Winged helix DNA-binding domain"/>
    <property type="match status" value="1"/>
</dbReference>
<name>A0ABP1G6J8_9CHLO</name>
<organism evidence="6 7">
    <name type="scientific">Coccomyxa viridis</name>
    <dbReference type="NCBI Taxonomy" id="1274662"/>
    <lineage>
        <taxon>Eukaryota</taxon>
        <taxon>Viridiplantae</taxon>
        <taxon>Chlorophyta</taxon>
        <taxon>core chlorophytes</taxon>
        <taxon>Trebouxiophyceae</taxon>
        <taxon>Trebouxiophyceae incertae sedis</taxon>
        <taxon>Coccomyxaceae</taxon>
        <taxon>Coccomyxa</taxon>
    </lineage>
</organism>
<dbReference type="EMBL" id="CAXHTA020000012">
    <property type="protein sequence ID" value="CAL5225407.1"/>
    <property type="molecule type" value="Genomic_DNA"/>
</dbReference>
<dbReference type="Gene3D" id="3.40.50.150">
    <property type="entry name" value="Vaccinia Virus protein VP39"/>
    <property type="match status" value="1"/>
</dbReference>
<accession>A0ABP1G6J8</accession>
<dbReference type="PANTHER" id="PTHR43712">
    <property type="entry name" value="PUTATIVE (AFU_ORTHOLOGUE AFUA_4G14580)-RELATED"/>
    <property type="match status" value="1"/>
</dbReference>
<dbReference type="InterPro" id="IPR001077">
    <property type="entry name" value="COMT_C"/>
</dbReference>
<dbReference type="InterPro" id="IPR012967">
    <property type="entry name" value="COMT_dimerisation"/>
</dbReference>
<dbReference type="PANTHER" id="PTHR43712:SF2">
    <property type="entry name" value="O-METHYLTRANSFERASE CICE"/>
    <property type="match status" value="1"/>
</dbReference>
<proteinExistence type="predicted"/>
<evidence type="ECO:0000259" key="5">
    <source>
        <dbReference type="Pfam" id="PF08100"/>
    </source>
</evidence>
<gene>
    <name evidence="6" type="primary">g8219</name>
    <name evidence="6" type="ORF">VP750_LOCUS7066</name>
</gene>
<dbReference type="SUPFAM" id="SSF53335">
    <property type="entry name" value="S-adenosyl-L-methionine-dependent methyltransferases"/>
    <property type="match status" value="1"/>
</dbReference>
<feature type="domain" description="O-methyltransferase dimerisation" evidence="5">
    <location>
        <begin position="54"/>
        <end position="135"/>
    </location>
</feature>
<evidence type="ECO:0000313" key="7">
    <source>
        <dbReference type="Proteomes" id="UP001497392"/>
    </source>
</evidence>
<evidence type="ECO:0000313" key="6">
    <source>
        <dbReference type="EMBL" id="CAL5225407.1"/>
    </source>
</evidence>
<keyword evidence="3" id="KW-0949">S-adenosyl-L-methionine</keyword>
<dbReference type="SUPFAM" id="SSF46785">
    <property type="entry name" value="Winged helix' DNA-binding domain"/>
    <property type="match status" value="1"/>
</dbReference>
<dbReference type="InterPro" id="IPR016461">
    <property type="entry name" value="COMT-like"/>
</dbReference>
<evidence type="ECO:0000256" key="1">
    <source>
        <dbReference type="ARBA" id="ARBA00022603"/>
    </source>
</evidence>
<dbReference type="InterPro" id="IPR036390">
    <property type="entry name" value="WH_DNA-bd_sf"/>
</dbReference>
<sequence length="419" mass="46325">MNRKGADVDRRYMRDKSQVPPKPVVRLGLAILRGVNWIQNSIVPAPMRIADLSFGGYTLSEVVRTAAALGIADKLAQGPMTAEALADDIGADPERLFRLMRFATVHGIFKISRASRRQQGPATTLFANNALSACLREDHPNSQKHLILAVVGKQHLSAGWQELEWGIRTKGRIFEKVYGEAFFERCANDMAIEDTYSKGMSALDHTCGNTILQDYAWGKYAHYVDIAGAYGSFIAELLKANPKSTGVLFDQSQVIHRARKVWQEDASRLALAGRISFVAGDFFKPETLPCAQSKKTAWILRQICHDWPDEETVRILSSIRAAMEPHPQECTLCLVEAVITSKGEPTADVRDRARTASDLHMMIQHDGKERDALQWADILSKAGFKLTKIVSTRSVFSIVEASPVPITSSMAVMDATQAA</sequence>
<keyword evidence="2" id="KW-0808">Transferase</keyword>
<dbReference type="InterPro" id="IPR029063">
    <property type="entry name" value="SAM-dependent_MTases_sf"/>
</dbReference>
<comment type="caution">
    <text evidence="6">The sequence shown here is derived from an EMBL/GenBank/DDBJ whole genome shotgun (WGS) entry which is preliminary data.</text>
</comment>
<keyword evidence="7" id="KW-1185">Reference proteome</keyword>
<evidence type="ECO:0000259" key="4">
    <source>
        <dbReference type="Pfam" id="PF00891"/>
    </source>
</evidence>
<evidence type="ECO:0000256" key="2">
    <source>
        <dbReference type="ARBA" id="ARBA00022679"/>
    </source>
</evidence>
<keyword evidence="1" id="KW-0489">Methyltransferase</keyword>
<dbReference type="Proteomes" id="UP001497392">
    <property type="component" value="Unassembled WGS sequence"/>
</dbReference>
<feature type="domain" description="O-methyltransferase C-terminal" evidence="4">
    <location>
        <begin position="160"/>
        <end position="385"/>
    </location>
</feature>
<dbReference type="Pfam" id="PF00891">
    <property type="entry name" value="Methyltransf_2"/>
    <property type="match status" value="1"/>
</dbReference>
<dbReference type="Pfam" id="PF08100">
    <property type="entry name" value="Dimerisation"/>
    <property type="match status" value="1"/>
</dbReference>
<reference evidence="6 7" key="1">
    <citation type="submission" date="2024-06" db="EMBL/GenBank/DDBJ databases">
        <authorList>
            <person name="Kraege A."/>
            <person name="Thomma B."/>
        </authorList>
    </citation>
    <scope>NUCLEOTIDE SEQUENCE [LARGE SCALE GENOMIC DNA]</scope>
</reference>
<dbReference type="PROSITE" id="PS51683">
    <property type="entry name" value="SAM_OMT_II"/>
    <property type="match status" value="1"/>
</dbReference>
<dbReference type="InterPro" id="IPR036388">
    <property type="entry name" value="WH-like_DNA-bd_sf"/>
</dbReference>
<protein>
    <submittedName>
        <fullName evidence="6">G8219 protein</fullName>
    </submittedName>
</protein>
<evidence type="ECO:0000256" key="3">
    <source>
        <dbReference type="ARBA" id="ARBA00022691"/>
    </source>
</evidence>